<feature type="non-terminal residue" evidence="1">
    <location>
        <position position="78"/>
    </location>
</feature>
<sequence>GSGPGGAAAFNWQWSSDAIRGFGEGQSEARLAGLPGLKPAADVVENRPHAPSRSLARTLSLPPMDTIRTVAVAINDSA</sequence>
<name>A0A061QKV9_9CHLO</name>
<accession>A0A061QKV9</accession>
<protein>
    <submittedName>
        <fullName evidence="1">Uncharacterized protein</fullName>
    </submittedName>
</protein>
<reference evidence="1" key="1">
    <citation type="submission" date="2014-05" db="EMBL/GenBank/DDBJ databases">
        <title>The transcriptome of the halophilic microalga Tetraselmis sp. GSL018 isolated from the Great Salt Lake, Utah.</title>
        <authorList>
            <person name="Jinkerson R.E."/>
            <person name="D'Adamo S."/>
            <person name="Posewitz M.C."/>
        </authorList>
    </citation>
    <scope>NUCLEOTIDE SEQUENCE</scope>
    <source>
        <strain evidence="1">GSL018</strain>
    </source>
</reference>
<gene>
    <name evidence="1" type="ORF">TSPGSL018_26660</name>
</gene>
<dbReference type="EMBL" id="GBEZ01025849">
    <property type="protein sequence ID" value="JAC61287.1"/>
    <property type="molecule type" value="Transcribed_RNA"/>
</dbReference>
<feature type="non-terminal residue" evidence="1">
    <location>
        <position position="1"/>
    </location>
</feature>
<dbReference type="AlphaFoldDB" id="A0A061QKV9"/>
<proteinExistence type="predicted"/>
<evidence type="ECO:0000313" key="1">
    <source>
        <dbReference type="EMBL" id="JAC61287.1"/>
    </source>
</evidence>
<organism evidence="1">
    <name type="scientific">Tetraselmis sp. GSL018</name>
    <dbReference type="NCBI Taxonomy" id="582737"/>
    <lineage>
        <taxon>Eukaryota</taxon>
        <taxon>Viridiplantae</taxon>
        <taxon>Chlorophyta</taxon>
        <taxon>core chlorophytes</taxon>
        <taxon>Chlorodendrophyceae</taxon>
        <taxon>Chlorodendrales</taxon>
        <taxon>Chlorodendraceae</taxon>
        <taxon>Tetraselmis</taxon>
    </lineage>
</organism>
<feature type="unsure residue" description="I or L" evidence="1">
    <location>
        <position position="31"/>
    </location>
</feature>